<dbReference type="InterPro" id="IPR039425">
    <property type="entry name" value="RNA_pol_sigma-70-like"/>
</dbReference>
<reference evidence="7 8" key="1">
    <citation type="submission" date="2019-02" db="EMBL/GenBank/DDBJ databases">
        <authorList>
            <person name="Goldberg S.R."/>
            <person name="Haltli B.A."/>
            <person name="Correa H."/>
            <person name="Russell K.G."/>
        </authorList>
    </citation>
    <scope>NUCLEOTIDE SEQUENCE [LARGE SCALE GENOMIC DNA]</scope>
    <source>
        <strain evidence="7 8">JCM 16186</strain>
    </source>
</reference>
<comment type="similarity">
    <text evidence="1">Belongs to the sigma-70 factor family. ECF subfamily.</text>
</comment>
<accession>A0ABW9RWN5</accession>
<name>A0ABW9RWN5_9BACT</name>
<feature type="domain" description="RNA polymerase sigma-70 region 2" evidence="5">
    <location>
        <begin position="31"/>
        <end position="97"/>
    </location>
</feature>
<dbReference type="Gene3D" id="1.10.10.10">
    <property type="entry name" value="Winged helix-like DNA-binding domain superfamily/Winged helix DNA-binding domain"/>
    <property type="match status" value="1"/>
</dbReference>
<dbReference type="NCBIfam" id="TIGR02937">
    <property type="entry name" value="sigma70-ECF"/>
    <property type="match status" value="1"/>
</dbReference>
<dbReference type="PANTHER" id="PTHR43133:SF45">
    <property type="entry name" value="RNA POLYMERASE ECF-TYPE SIGMA FACTOR"/>
    <property type="match status" value="1"/>
</dbReference>
<keyword evidence="2" id="KW-0805">Transcription regulation</keyword>
<evidence type="ECO:0000313" key="8">
    <source>
        <dbReference type="Proteomes" id="UP000798808"/>
    </source>
</evidence>
<dbReference type="PANTHER" id="PTHR43133">
    <property type="entry name" value="RNA POLYMERASE ECF-TYPE SIGMA FACTO"/>
    <property type="match status" value="1"/>
</dbReference>
<dbReference type="InterPro" id="IPR013249">
    <property type="entry name" value="RNA_pol_sigma70_r4_t2"/>
</dbReference>
<evidence type="ECO:0000256" key="2">
    <source>
        <dbReference type="ARBA" id="ARBA00023015"/>
    </source>
</evidence>
<dbReference type="InterPro" id="IPR007627">
    <property type="entry name" value="RNA_pol_sigma70_r2"/>
</dbReference>
<keyword evidence="4" id="KW-0804">Transcription</keyword>
<keyword evidence="3" id="KW-0731">Sigma factor</keyword>
<evidence type="ECO:0000259" key="5">
    <source>
        <dbReference type="Pfam" id="PF04542"/>
    </source>
</evidence>
<dbReference type="InterPro" id="IPR014284">
    <property type="entry name" value="RNA_pol_sigma-70_dom"/>
</dbReference>
<dbReference type="Gene3D" id="1.10.1740.10">
    <property type="match status" value="1"/>
</dbReference>
<dbReference type="SUPFAM" id="SSF88946">
    <property type="entry name" value="Sigma2 domain of RNA polymerase sigma factors"/>
    <property type="match status" value="1"/>
</dbReference>
<dbReference type="EMBL" id="SMLW01000669">
    <property type="protein sequence ID" value="MTI28659.1"/>
    <property type="molecule type" value="Genomic_DNA"/>
</dbReference>
<dbReference type="InterPro" id="IPR013324">
    <property type="entry name" value="RNA_pol_sigma_r3/r4-like"/>
</dbReference>
<proteinExistence type="inferred from homology"/>
<evidence type="ECO:0000313" key="7">
    <source>
        <dbReference type="EMBL" id="MTI28659.1"/>
    </source>
</evidence>
<evidence type="ECO:0000256" key="1">
    <source>
        <dbReference type="ARBA" id="ARBA00010641"/>
    </source>
</evidence>
<evidence type="ECO:0000256" key="4">
    <source>
        <dbReference type="ARBA" id="ARBA00023163"/>
    </source>
</evidence>
<dbReference type="Proteomes" id="UP000798808">
    <property type="component" value="Unassembled WGS sequence"/>
</dbReference>
<sequence length="192" mass="22697">MNLRQSGVKNLDDLIIIDKVLEGEREFYNQLIEKHKNYAFTIALNILNNREDAEEVAHDSFIKAYQNLASFNRQSKFSTWLYRIVFNTAITCKRKQKIKKESLDTVKYTYYESSTPEMELQDQKRFIKQALGKLPEIDRNILTLFYLKDFSLDEISEITNMSFNTAKVRLHRARKKLADEMKTILKEEALNL</sequence>
<dbReference type="SUPFAM" id="SSF88659">
    <property type="entry name" value="Sigma3 and sigma4 domains of RNA polymerase sigma factors"/>
    <property type="match status" value="1"/>
</dbReference>
<comment type="caution">
    <text evidence="7">The sequence shown here is derived from an EMBL/GenBank/DDBJ whole genome shotgun (WGS) entry which is preliminary data.</text>
</comment>
<dbReference type="InterPro" id="IPR036388">
    <property type="entry name" value="WH-like_DNA-bd_sf"/>
</dbReference>
<organism evidence="7 8">
    <name type="scientific">Fulvivirga kasyanovii</name>
    <dbReference type="NCBI Taxonomy" id="396812"/>
    <lineage>
        <taxon>Bacteria</taxon>
        <taxon>Pseudomonadati</taxon>
        <taxon>Bacteroidota</taxon>
        <taxon>Cytophagia</taxon>
        <taxon>Cytophagales</taxon>
        <taxon>Fulvivirgaceae</taxon>
        <taxon>Fulvivirga</taxon>
    </lineage>
</organism>
<protein>
    <submittedName>
        <fullName evidence="7">Sigma-70 family RNA polymerase sigma factor</fullName>
    </submittedName>
</protein>
<evidence type="ECO:0000256" key="3">
    <source>
        <dbReference type="ARBA" id="ARBA00023082"/>
    </source>
</evidence>
<gene>
    <name evidence="7" type="ORF">E1163_27115</name>
</gene>
<dbReference type="Pfam" id="PF08281">
    <property type="entry name" value="Sigma70_r4_2"/>
    <property type="match status" value="1"/>
</dbReference>
<keyword evidence="8" id="KW-1185">Reference proteome</keyword>
<evidence type="ECO:0000259" key="6">
    <source>
        <dbReference type="Pfam" id="PF08281"/>
    </source>
</evidence>
<feature type="domain" description="RNA polymerase sigma factor 70 region 4 type 2" evidence="6">
    <location>
        <begin position="127"/>
        <end position="177"/>
    </location>
</feature>
<dbReference type="Pfam" id="PF04542">
    <property type="entry name" value="Sigma70_r2"/>
    <property type="match status" value="1"/>
</dbReference>
<dbReference type="InterPro" id="IPR013325">
    <property type="entry name" value="RNA_pol_sigma_r2"/>
</dbReference>
<dbReference type="CDD" id="cd06171">
    <property type="entry name" value="Sigma70_r4"/>
    <property type="match status" value="1"/>
</dbReference>